<comment type="function">
    <text evidence="6 8">In muscle, parvalbumin is thought to be involved in relaxation after contraction. It binds two calcium ions.</text>
</comment>
<feature type="binding site" evidence="7">
    <location>
        <position position="282"/>
    </location>
    <ligand>
        <name>Ca(2+)</name>
        <dbReference type="ChEBI" id="CHEBI:29108"/>
        <label>1</label>
    </ligand>
</feature>
<gene>
    <name evidence="10" type="ORF">J4Q44_G00178830</name>
</gene>
<evidence type="ECO:0000313" key="10">
    <source>
        <dbReference type="EMBL" id="KAK6312219.1"/>
    </source>
</evidence>
<keyword evidence="4 7" id="KW-0106">Calcium</keyword>
<reference evidence="10 11" key="1">
    <citation type="submission" date="2021-04" db="EMBL/GenBank/DDBJ databases">
        <authorList>
            <person name="De Guttry C."/>
            <person name="Zahm M."/>
            <person name="Klopp C."/>
            <person name="Cabau C."/>
            <person name="Louis A."/>
            <person name="Berthelot C."/>
            <person name="Parey E."/>
            <person name="Roest Crollius H."/>
            <person name="Montfort J."/>
            <person name="Robinson-Rechavi M."/>
            <person name="Bucao C."/>
            <person name="Bouchez O."/>
            <person name="Gislard M."/>
            <person name="Lluch J."/>
            <person name="Milhes M."/>
            <person name="Lampietro C."/>
            <person name="Lopez Roques C."/>
            <person name="Donnadieu C."/>
            <person name="Braasch I."/>
            <person name="Desvignes T."/>
            <person name="Postlethwait J."/>
            <person name="Bobe J."/>
            <person name="Wedekind C."/>
            <person name="Guiguen Y."/>
        </authorList>
    </citation>
    <scope>NUCLEOTIDE SEQUENCE [LARGE SCALE GENOMIC DNA]</scope>
    <source>
        <strain evidence="10">Cs_M1</strain>
        <tissue evidence="10">Blood</tissue>
    </source>
</reference>
<dbReference type="Gene3D" id="1.10.238.10">
    <property type="entry name" value="EF-hand"/>
    <property type="match status" value="3"/>
</dbReference>
<evidence type="ECO:0000256" key="1">
    <source>
        <dbReference type="ARBA" id="ARBA00009753"/>
    </source>
</evidence>
<dbReference type="EMBL" id="JAGTTL010000015">
    <property type="protein sequence ID" value="KAK6312219.1"/>
    <property type="molecule type" value="Genomic_DNA"/>
</dbReference>
<accession>A0AAN8LMC2</accession>
<comment type="caution">
    <text evidence="10">The sequence shown here is derived from an EMBL/GenBank/DDBJ whole genome shotgun (WGS) entry which is preliminary data.</text>
</comment>
<feature type="domain" description="EF-hand" evidence="9">
    <location>
        <begin position="39"/>
        <end position="74"/>
    </location>
</feature>
<dbReference type="Pfam" id="PF13499">
    <property type="entry name" value="EF-hand_7"/>
    <property type="match status" value="2"/>
</dbReference>
<evidence type="ECO:0000256" key="2">
    <source>
        <dbReference type="ARBA" id="ARBA00022723"/>
    </source>
</evidence>
<evidence type="ECO:0000256" key="7">
    <source>
        <dbReference type="PIRSR" id="PIRSR608080-1"/>
    </source>
</evidence>
<evidence type="ECO:0000259" key="9">
    <source>
        <dbReference type="PROSITE" id="PS50222"/>
    </source>
</evidence>
<dbReference type="PANTHER" id="PTHR11653:SF12">
    <property type="entry name" value="PARVALBUMIN"/>
    <property type="match status" value="1"/>
</dbReference>
<comment type="similarity">
    <text evidence="1 8">Belongs to the parvalbumin family.</text>
</comment>
<dbReference type="FunFam" id="1.10.238.10:FF:000060">
    <property type="entry name" value="Parvalbumin, thymic"/>
    <property type="match status" value="2"/>
</dbReference>
<feature type="domain" description="EF-hand" evidence="9">
    <location>
        <begin position="126"/>
        <end position="160"/>
    </location>
</feature>
<dbReference type="PRINTS" id="PR01697">
    <property type="entry name" value="PARVALBUMIN"/>
</dbReference>
<dbReference type="GO" id="GO:0005509">
    <property type="term" value="F:calcium ion binding"/>
    <property type="evidence" value="ECO:0007669"/>
    <property type="project" value="UniProtKB-UniRule"/>
</dbReference>
<sequence length="328" mass="35943">MAFTGLLQEEDIRAAVKACQAPGTFNFKLFFAQVRLTGKPEAEGQRVFRVLDQDQSGYIEEEELKLFLQNFSSGARDLTDAETRTLLAAGDRDGDGKIGMEDTVHQIAADSFDIKSFASKVGLAAKSADEIKKAFFIIDQDNSGFIEEEFKLFLQNFSASARVLTDKETKVFLVAGDEEGDGNIGVDVYKVSSIDGNIHSLQSPEVFSINRSPKTSELKMACAHLCKEADIKTALEACKAAESFNFKTFFHTIGFAAKSADDVKKAFKIIDQDASGFIEVEELKLFLQNFCPKARVLTDAETKAFLKAGDADGDGMIGIDEFAVLVKQ</sequence>
<keyword evidence="3" id="KW-0677">Repeat</keyword>
<feature type="binding site" evidence="7">
    <location>
        <position position="312"/>
    </location>
    <ligand>
        <name>Ca(2+)</name>
        <dbReference type="ChEBI" id="CHEBI:29108"/>
        <label>1</label>
    </ligand>
</feature>
<evidence type="ECO:0000256" key="4">
    <source>
        <dbReference type="ARBA" id="ARBA00022837"/>
    </source>
</evidence>
<proteinExistence type="inferred from homology"/>
<evidence type="ECO:0000256" key="6">
    <source>
        <dbReference type="ARBA" id="ARBA00025308"/>
    </source>
</evidence>
<feature type="binding site" evidence="7">
    <location>
        <position position="273"/>
    </location>
    <ligand>
        <name>Ca(2+)</name>
        <dbReference type="ChEBI" id="CHEBI:29108"/>
        <label>1</label>
    </ligand>
</feature>
<dbReference type="Proteomes" id="UP001356427">
    <property type="component" value="Unassembled WGS sequence"/>
</dbReference>
<dbReference type="PANTHER" id="PTHR11653">
    <property type="entry name" value="PARVALBUMIN ALPHA"/>
    <property type="match status" value="1"/>
</dbReference>
<organism evidence="10 11">
    <name type="scientific">Coregonus suidteri</name>
    <dbReference type="NCBI Taxonomy" id="861788"/>
    <lineage>
        <taxon>Eukaryota</taxon>
        <taxon>Metazoa</taxon>
        <taxon>Chordata</taxon>
        <taxon>Craniata</taxon>
        <taxon>Vertebrata</taxon>
        <taxon>Euteleostomi</taxon>
        <taxon>Actinopterygii</taxon>
        <taxon>Neopterygii</taxon>
        <taxon>Teleostei</taxon>
        <taxon>Protacanthopterygii</taxon>
        <taxon>Salmoniformes</taxon>
        <taxon>Salmonidae</taxon>
        <taxon>Coregoninae</taxon>
        <taxon>Coregonus</taxon>
    </lineage>
</organism>
<dbReference type="SMART" id="SM00054">
    <property type="entry name" value="EFh"/>
    <property type="match status" value="5"/>
</dbReference>
<evidence type="ECO:0000256" key="8">
    <source>
        <dbReference type="RuleBase" id="RU368048"/>
    </source>
</evidence>
<protein>
    <recommendedName>
        <fullName evidence="8">Parvalbumin</fullName>
    </recommendedName>
</protein>
<feature type="binding site" evidence="7">
    <location>
        <position position="321"/>
    </location>
    <ligand>
        <name>Ca(2+)</name>
        <dbReference type="ChEBI" id="CHEBI:29108"/>
        <label>1</label>
    </ligand>
</feature>
<dbReference type="GO" id="GO:0005737">
    <property type="term" value="C:cytoplasm"/>
    <property type="evidence" value="ECO:0007669"/>
    <property type="project" value="TreeGrafter"/>
</dbReference>
<dbReference type="PROSITE" id="PS50222">
    <property type="entry name" value="EF_HAND_2"/>
    <property type="match status" value="3"/>
</dbReference>
<feature type="binding site" evidence="7">
    <location>
        <position position="275"/>
    </location>
    <ligand>
        <name>Ca(2+)</name>
        <dbReference type="ChEBI" id="CHEBI:29108"/>
        <label>1</label>
    </ligand>
</feature>
<feature type="binding site" evidence="7">
    <location>
        <position position="271"/>
    </location>
    <ligand>
        <name>Ca(2+)</name>
        <dbReference type="ChEBI" id="CHEBI:29108"/>
        <label>1</label>
    </ligand>
</feature>
<feature type="binding site" evidence="7">
    <location>
        <position position="310"/>
    </location>
    <ligand>
        <name>Ca(2+)</name>
        <dbReference type="ChEBI" id="CHEBI:29108"/>
        <label>1</label>
    </ligand>
</feature>
<keyword evidence="2 7" id="KW-0479">Metal-binding</keyword>
<evidence type="ECO:0000256" key="5">
    <source>
        <dbReference type="ARBA" id="ARBA00023179"/>
    </source>
</evidence>
<dbReference type="CDD" id="cd16255">
    <property type="entry name" value="EFh_parvalbumin_beta"/>
    <property type="match status" value="1"/>
</dbReference>
<dbReference type="SUPFAM" id="SSF47473">
    <property type="entry name" value="EF-hand"/>
    <property type="match status" value="3"/>
</dbReference>
<name>A0AAN8LMC2_9TELE</name>
<feature type="binding site" evidence="7">
    <location>
        <position position="277"/>
    </location>
    <ligand>
        <name>Ca(2+)</name>
        <dbReference type="ChEBI" id="CHEBI:29108"/>
        <label>1</label>
    </ligand>
</feature>
<dbReference type="InterPro" id="IPR002048">
    <property type="entry name" value="EF_hand_dom"/>
</dbReference>
<dbReference type="PROSITE" id="PS00018">
    <property type="entry name" value="EF_HAND_1"/>
    <property type="match status" value="3"/>
</dbReference>
<keyword evidence="11" id="KW-1185">Reference proteome</keyword>
<dbReference type="InterPro" id="IPR018247">
    <property type="entry name" value="EF_Hand_1_Ca_BS"/>
</dbReference>
<dbReference type="InterPro" id="IPR011992">
    <property type="entry name" value="EF-hand-dom_pair"/>
</dbReference>
<evidence type="ECO:0000256" key="3">
    <source>
        <dbReference type="ARBA" id="ARBA00022737"/>
    </source>
</evidence>
<dbReference type="AlphaFoldDB" id="A0AAN8LMC2"/>
<feature type="binding site" evidence="7">
    <location>
        <position position="314"/>
    </location>
    <ligand>
        <name>Ca(2+)</name>
        <dbReference type="ChEBI" id="CHEBI:29108"/>
        <label>1</label>
    </ligand>
</feature>
<feature type="domain" description="EF-hand" evidence="9">
    <location>
        <begin position="258"/>
        <end position="293"/>
    </location>
</feature>
<keyword evidence="5" id="KW-0514">Muscle protein</keyword>
<dbReference type="InterPro" id="IPR008080">
    <property type="entry name" value="Parvalbumin"/>
</dbReference>
<evidence type="ECO:0000313" key="11">
    <source>
        <dbReference type="Proteomes" id="UP001356427"/>
    </source>
</evidence>